<dbReference type="RefSeq" id="XP_044569660.1">
    <property type="nucleotide sequence ID" value="XM_044712315.1"/>
</dbReference>
<keyword evidence="4" id="KW-1185">Reference proteome</keyword>
<proteinExistence type="predicted"/>
<feature type="compositionally biased region" description="Low complexity" evidence="1">
    <location>
        <begin position="214"/>
        <end position="226"/>
    </location>
</feature>
<feature type="region of interest" description="Disordered" evidence="1">
    <location>
        <begin position="1"/>
        <end position="495"/>
    </location>
</feature>
<name>A0A6A5C6M2_NAEFO</name>
<reference evidence="3 4" key="1">
    <citation type="journal article" date="2019" name="Sci. Rep.">
        <title>Nanopore sequencing improves the draft genome of the human pathogenic amoeba Naegleria fowleri.</title>
        <authorList>
            <person name="Liechti N."/>
            <person name="Schurch N."/>
            <person name="Bruggmann R."/>
            <person name="Wittwer M."/>
        </authorList>
    </citation>
    <scope>NUCLEOTIDE SEQUENCE [LARGE SCALE GENOMIC DNA]</scope>
    <source>
        <strain evidence="3 4">ATCC 30894</strain>
    </source>
</reference>
<dbReference type="AlphaFoldDB" id="A0A6A5C6M2"/>
<dbReference type="VEuPathDB" id="AmoebaDB:FDP41_000846"/>
<feature type="compositionally biased region" description="Basic and acidic residues" evidence="1">
    <location>
        <begin position="408"/>
        <end position="423"/>
    </location>
</feature>
<feature type="compositionally biased region" description="Basic and acidic residues" evidence="1">
    <location>
        <begin position="93"/>
        <end position="118"/>
    </location>
</feature>
<feature type="compositionally biased region" description="Basic and acidic residues" evidence="1">
    <location>
        <begin position="44"/>
        <end position="69"/>
    </location>
</feature>
<dbReference type="OrthoDB" id="10516226at2759"/>
<feature type="compositionally biased region" description="Low complexity" evidence="1">
    <location>
        <begin position="428"/>
        <end position="438"/>
    </location>
</feature>
<accession>A0A6A5C6M2</accession>
<evidence type="ECO:0000313" key="3">
    <source>
        <dbReference type="EMBL" id="KAF0984947.1"/>
    </source>
</evidence>
<feature type="compositionally biased region" description="Polar residues" evidence="1">
    <location>
        <begin position="77"/>
        <end position="92"/>
    </location>
</feature>
<feature type="compositionally biased region" description="Basic and acidic residues" evidence="1">
    <location>
        <begin position="244"/>
        <end position="264"/>
    </location>
</feature>
<dbReference type="Proteomes" id="UP000444721">
    <property type="component" value="Unassembled WGS sequence"/>
</dbReference>
<feature type="compositionally biased region" description="Polar residues" evidence="1">
    <location>
        <begin position="289"/>
        <end position="307"/>
    </location>
</feature>
<evidence type="ECO:0000259" key="2">
    <source>
        <dbReference type="PROSITE" id="PS00022"/>
    </source>
</evidence>
<feature type="compositionally biased region" description="Polar residues" evidence="1">
    <location>
        <begin position="132"/>
        <end position="144"/>
    </location>
</feature>
<feature type="compositionally biased region" description="Basic and acidic residues" evidence="1">
    <location>
        <begin position="335"/>
        <end position="398"/>
    </location>
</feature>
<feature type="compositionally biased region" description="Polar residues" evidence="1">
    <location>
        <begin position="439"/>
        <end position="473"/>
    </location>
</feature>
<dbReference type="InterPro" id="IPR000742">
    <property type="entry name" value="EGF"/>
</dbReference>
<dbReference type="OMA" id="QPINSEN"/>
<feature type="domain" description="EGF-like" evidence="2">
    <location>
        <begin position="528"/>
        <end position="539"/>
    </location>
</feature>
<dbReference type="GeneID" id="68108064"/>
<evidence type="ECO:0000313" key="4">
    <source>
        <dbReference type="Proteomes" id="UP000444721"/>
    </source>
</evidence>
<evidence type="ECO:0000256" key="1">
    <source>
        <dbReference type="SAM" id="MobiDB-lite"/>
    </source>
</evidence>
<organism evidence="3 4">
    <name type="scientific">Naegleria fowleri</name>
    <name type="common">Brain eating amoeba</name>
    <dbReference type="NCBI Taxonomy" id="5763"/>
    <lineage>
        <taxon>Eukaryota</taxon>
        <taxon>Discoba</taxon>
        <taxon>Heterolobosea</taxon>
        <taxon>Tetramitia</taxon>
        <taxon>Eutetramitia</taxon>
        <taxon>Vahlkampfiidae</taxon>
        <taxon>Naegleria</taxon>
    </lineage>
</organism>
<feature type="compositionally biased region" description="Basic and acidic residues" evidence="1">
    <location>
        <begin position="182"/>
        <end position="199"/>
    </location>
</feature>
<dbReference type="PROSITE" id="PS00022">
    <property type="entry name" value="EGF_1"/>
    <property type="match status" value="1"/>
</dbReference>
<protein>
    <recommendedName>
        <fullName evidence="2">EGF-like domain-containing protein</fullName>
    </recommendedName>
</protein>
<comment type="caution">
    <text evidence="3">The sequence shown here is derived from an EMBL/GenBank/DDBJ whole genome shotgun (WGS) entry which is preliminary data.</text>
</comment>
<gene>
    <name evidence="3" type="ORF">FDP41_000846</name>
</gene>
<feature type="compositionally biased region" description="Low complexity" evidence="1">
    <location>
        <begin position="149"/>
        <end position="162"/>
    </location>
</feature>
<dbReference type="VEuPathDB" id="AmoebaDB:NfTy_032330"/>
<feature type="compositionally biased region" description="Polar residues" evidence="1">
    <location>
        <begin position="485"/>
        <end position="495"/>
    </location>
</feature>
<dbReference type="EMBL" id="VFQX01000002">
    <property type="protein sequence ID" value="KAF0984947.1"/>
    <property type="molecule type" value="Genomic_DNA"/>
</dbReference>
<sequence length="872" mass="99177">MIDHNHVYGSSKKKSKEKNKERHGEIMSYVTEEVMPQQQPFVLNDEKEYRKEQGKEQKRSKEQRNESKEQRRKQIPIENSPSDTAPSPSYTSKQEKESKRKGDKQKKKEREREMKLTEEFALNPPTQKEEPSIQNDQAVVQPTKTIEIPLSPSPLTLTPPTSEVRQEQPTVQKSLESLKPSPTREERPLENPKSNRLDATESVLKIPNSSEMKSTSSSPSTPITTIQHQEHLQSNENLRFTEPSLHEKKTSKTERLEKEGEKREKKGKKSKKMETTPTETPEESIHKIPNSSPEMKSEISSPTPIATQQQESKEQLSQSNDKLRFTEPPTNDLHTSTEHEESRSKDKESKKRGKKEGETSKKEEIRETVKSKLLEMVKEKREKRSKNEEYQTQHEIPQEQHAILSSAEVKESHEMGNIQKEKPPVITSNNSLSNSSESQHMPSKNSTSSETSQPVQPINSENPNNVTITTQLPTVIEAPKEEKLTQISNKTDSANSQQSQRMFSCFGKLSDAFDVCSGNGICIETDRCQCFASFEGNECQTPIQKQNLKNLLQEREKVVQQQMQIAQKTKTNEDNGKHMSAQLKQFVEGIAENSASLHEKLMSEVYNELHALGMTHVERNHTDIVRAVGKQHKYLSQIIRIQKEFVNKITEAAISLRKLKDREQKKRISYSRMTALQQSSTKVMLDVLPQDVLPAGTRVIGSEFLNPASSCNHLYVKGDTKKGLKWIHPSLSVNSAHTMRVFCSEGWTLVGLHGGASNVQPFDFSSDINEDGLMMLKLSLQFAQLNLQVFDKFKTGEVKILNLKNNSNMYMKSECPFSKLAHYCSQECACEIREEGSNEWIKSSKSPLQTGIAMFVFIKESVPIETVYGQIV</sequence>